<evidence type="ECO:0008006" key="3">
    <source>
        <dbReference type="Google" id="ProtNLM"/>
    </source>
</evidence>
<dbReference type="RefSeq" id="WP_105724525.1">
    <property type="nucleotide sequence ID" value="NZ_PVBS01000001.1"/>
</dbReference>
<accession>A0A2S9JUX8</accession>
<protein>
    <recommendedName>
        <fullName evidence="3">GNAT family N-acetyltransferase</fullName>
    </recommendedName>
</protein>
<dbReference type="EMBL" id="PVBS01000001">
    <property type="protein sequence ID" value="PRD57079.1"/>
    <property type="molecule type" value="Genomic_DNA"/>
</dbReference>
<dbReference type="OrthoDB" id="9792929at2"/>
<proteinExistence type="predicted"/>
<sequence>MTNLVYKIAEKEDLIDIVSLLYKDDLGKNREAFNIPLPQSYLEAFENINNDPNQELIVVKFYEKQGFRASHEGMKLILPLTGKANDKG</sequence>
<organism evidence="1 2">
    <name type="scientific">Sphingobacterium gobiense</name>
    <dbReference type="NCBI Taxonomy" id="1382456"/>
    <lineage>
        <taxon>Bacteria</taxon>
        <taxon>Pseudomonadati</taxon>
        <taxon>Bacteroidota</taxon>
        <taxon>Sphingobacteriia</taxon>
        <taxon>Sphingobacteriales</taxon>
        <taxon>Sphingobacteriaceae</taxon>
        <taxon>Sphingobacterium</taxon>
    </lineage>
</organism>
<dbReference type="Proteomes" id="UP000238642">
    <property type="component" value="Unassembled WGS sequence"/>
</dbReference>
<name>A0A2S9JUX8_9SPHI</name>
<comment type="caution">
    <text evidence="1">The sequence shown here is derived from an EMBL/GenBank/DDBJ whole genome shotgun (WGS) entry which is preliminary data.</text>
</comment>
<gene>
    <name evidence="1" type="ORF">C5749_07700</name>
</gene>
<reference evidence="1 2" key="1">
    <citation type="submission" date="2018-02" db="EMBL/GenBank/DDBJ databases">
        <title>The draft genome of Sphingobacterium gobiense H7.</title>
        <authorList>
            <person name="Li L."/>
            <person name="Liu L."/>
            <person name="Zhang X."/>
            <person name="Wang T."/>
            <person name="Liang L."/>
        </authorList>
    </citation>
    <scope>NUCLEOTIDE SEQUENCE [LARGE SCALE GENOMIC DNA]</scope>
    <source>
        <strain evidence="1 2">ACCC 05757</strain>
    </source>
</reference>
<dbReference type="AlphaFoldDB" id="A0A2S9JUX8"/>
<evidence type="ECO:0000313" key="2">
    <source>
        <dbReference type="Proteomes" id="UP000238642"/>
    </source>
</evidence>
<evidence type="ECO:0000313" key="1">
    <source>
        <dbReference type="EMBL" id="PRD57079.1"/>
    </source>
</evidence>
<dbReference type="Gene3D" id="3.40.630.30">
    <property type="match status" value="1"/>
</dbReference>
<keyword evidence="2" id="KW-1185">Reference proteome</keyword>